<evidence type="ECO:0000313" key="2">
    <source>
        <dbReference type="Proteomes" id="UP001321473"/>
    </source>
</evidence>
<organism evidence="1 2">
    <name type="scientific">Amblyomma americanum</name>
    <name type="common">Lone star tick</name>
    <dbReference type="NCBI Taxonomy" id="6943"/>
    <lineage>
        <taxon>Eukaryota</taxon>
        <taxon>Metazoa</taxon>
        <taxon>Ecdysozoa</taxon>
        <taxon>Arthropoda</taxon>
        <taxon>Chelicerata</taxon>
        <taxon>Arachnida</taxon>
        <taxon>Acari</taxon>
        <taxon>Parasitiformes</taxon>
        <taxon>Ixodida</taxon>
        <taxon>Ixodoidea</taxon>
        <taxon>Ixodidae</taxon>
        <taxon>Amblyomminae</taxon>
        <taxon>Amblyomma</taxon>
    </lineage>
</organism>
<gene>
    <name evidence="1" type="ORF">V5799_030424</name>
</gene>
<dbReference type="AlphaFoldDB" id="A0AAQ4ENF0"/>
<dbReference type="EMBL" id="JARKHS020013219">
    <property type="protein sequence ID" value="KAK8776230.1"/>
    <property type="molecule type" value="Genomic_DNA"/>
</dbReference>
<comment type="caution">
    <text evidence="1">The sequence shown here is derived from an EMBL/GenBank/DDBJ whole genome shotgun (WGS) entry which is preliminary data.</text>
</comment>
<reference evidence="1 2" key="1">
    <citation type="journal article" date="2023" name="Arcadia Sci">
        <title>De novo assembly of a long-read Amblyomma americanum tick genome.</title>
        <authorList>
            <person name="Chou S."/>
            <person name="Poskanzer K.E."/>
            <person name="Rollins M."/>
            <person name="Thuy-Boun P.S."/>
        </authorList>
    </citation>
    <scope>NUCLEOTIDE SEQUENCE [LARGE SCALE GENOMIC DNA]</scope>
    <source>
        <strain evidence="1">F_SG_1</strain>
        <tissue evidence="1">Salivary glands</tissue>
    </source>
</reference>
<proteinExistence type="predicted"/>
<sequence length="192" mass="21566">MALRAPDETRQRPIYYAPNTEYTELLMNASFGDRDLQGFLKEEELLDKCESTGVDLCVYFSQSGRGGDGSPSLAYKLHFFESEPPLKDAFGVDFRYPKEFYYEQEYEKPQFGERRKPSVLPFKPSVRSTGPTLTYETIAAKMQISPQGAFRCLGSRRTSNTTVLASSGSWLSASCIRLSSRYAGFAVKGRAV</sequence>
<accession>A0AAQ4ENF0</accession>
<evidence type="ECO:0000313" key="1">
    <source>
        <dbReference type="EMBL" id="KAK8776230.1"/>
    </source>
</evidence>
<protein>
    <submittedName>
        <fullName evidence="1">Uncharacterized protein</fullName>
    </submittedName>
</protein>
<dbReference type="Proteomes" id="UP001321473">
    <property type="component" value="Unassembled WGS sequence"/>
</dbReference>
<name>A0AAQ4ENF0_AMBAM</name>
<keyword evidence="2" id="KW-1185">Reference proteome</keyword>